<dbReference type="Pfam" id="PF00754">
    <property type="entry name" value="F5_F8_type_C"/>
    <property type="match status" value="1"/>
</dbReference>
<dbReference type="SUPFAM" id="SSF55545">
    <property type="entry name" value="beta-N-acetylhexosaminidase-like domain"/>
    <property type="match status" value="1"/>
</dbReference>
<keyword evidence="4" id="KW-0378">Hydrolase</keyword>
<keyword evidence="5" id="KW-0326">Glycosidase</keyword>
<feature type="domain" description="Glycoside hydrolase family 20 catalytic" evidence="6">
    <location>
        <begin position="152"/>
        <end position="494"/>
    </location>
</feature>
<organism evidence="9 10">
    <name type="scientific">Flavobacterium sediminilitoris</name>
    <dbReference type="NCBI Taxonomy" id="2024526"/>
    <lineage>
        <taxon>Bacteria</taxon>
        <taxon>Pseudomonadati</taxon>
        <taxon>Bacteroidota</taxon>
        <taxon>Flavobacteriia</taxon>
        <taxon>Flavobacteriales</taxon>
        <taxon>Flavobacteriaceae</taxon>
        <taxon>Flavobacterium</taxon>
    </lineage>
</organism>
<sequence length="755" mass="86795">MKIKHFLFIILSVTFCYSQKEVLPIIPKPLFSENTNEQFTLNSKIKIIEQYQDSFEAIYLKEHIKKQTGLEIDIESNKKNIKTITLQIIDSNSELQSEEAYSIKIANNEILINALTNKGLFYGVQSLLQLIPYEKTKAIKLQGIKIIDQPKFSWRGMHLDVCRHFFSTDFIKKYIDYLALLKLNTFHWHLTEDQGWRIEIKKYPKLTSVGAWRNGTMIGAYNDQKFDTIRYGGYYTQEEIKDIVAYAQERHITIVPEIEMPGHALAALAAYPELACTNGPFEVAQKWGVFDDVYCPKEETFTFLQNVLDEVVALFPSEYIHIGGDESPKTRWKNCNHCQNLIKKENLKDEHELQSYFITRIEKYLNTKGRQIIGWDEILEGGLAPNAAVMSWRGTEGGIAAAKQNHNVVMSPGGYCYFDHYQGNPKNEPLAIGGHTTLEKVYGFNPIPEDLSEEEQKYILGAQANVWTEYILNDKHVEYMIFPRIFALSEVVWGTSDKENYENFEKRVVSFFPRLEKMDVKYSKAIYEVSAQPKIKNGRLWVQLKSGKLDRIRYTLDKSELTNSSQLYTKPIEISTSCTLKAAYFEDNEQKSTIYSQDFYVSKSTGRKIELSEQPNPNYFGQGATTLVNGIVGETSNHGSDWIGFSGKNLEAIIDFEKQETISKYEIQFFQSKASWIYYPQSVEIFISNDGNTFNKIAQCDANYIRNNRGKVVLEFPVSKARYVKTIAKNYGKIPEGEPGSGTTAWLFVDEIEIH</sequence>
<name>A0ABY4HIT9_9FLAO</name>
<dbReference type="RefSeq" id="WP_246915253.1">
    <property type="nucleotide sequence ID" value="NZ_CP090145.1"/>
</dbReference>
<dbReference type="CDD" id="cd06563">
    <property type="entry name" value="GH20_chitobiase-like"/>
    <property type="match status" value="1"/>
</dbReference>
<feature type="domain" description="F5/8 type C" evidence="7">
    <location>
        <begin position="637"/>
        <end position="730"/>
    </location>
</feature>
<dbReference type="InterPro" id="IPR008979">
    <property type="entry name" value="Galactose-bd-like_sf"/>
</dbReference>
<evidence type="ECO:0000313" key="9">
    <source>
        <dbReference type="EMBL" id="UOX32483.1"/>
    </source>
</evidence>
<evidence type="ECO:0000256" key="1">
    <source>
        <dbReference type="ARBA" id="ARBA00001231"/>
    </source>
</evidence>
<dbReference type="InterPro" id="IPR000421">
    <property type="entry name" value="FA58C"/>
</dbReference>
<evidence type="ECO:0000313" key="10">
    <source>
        <dbReference type="Proteomes" id="UP000830454"/>
    </source>
</evidence>
<proteinExistence type="inferred from homology"/>
<dbReference type="Gene3D" id="3.30.379.10">
    <property type="entry name" value="Chitobiase/beta-hexosaminidase domain 2-like"/>
    <property type="match status" value="1"/>
</dbReference>
<dbReference type="InterPro" id="IPR015882">
    <property type="entry name" value="HEX_bac_N"/>
</dbReference>
<evidence type="ECO:0000256" key="3">
    <source>
        <dbReference type="ARBA" id="ARBA00012663"/>
    </source>
</evidence>
<dbReference type="Pfam" id="PF00728">
    <property type="entry name" value="Glyco_hydro_20"/>
    <property type="match status" value="1"/>
</dbReference>
<comment type="catalytic activity">
    <reaction evidence="1">
        <text>Hydrolysis of terminal non-reducing N-acetyl-D-hexosamine residues in N-acetyl-beta-D-hexosaminides.</text>
        <dbReference type="EC" id="3.2.1.52"/>
    </reaction>
</comment>
<dbReference type="InterPro" id="IPR017853">
    <property type="entry name" value="GH"/>
</dbReference>
<dbReference type="Gene3D" id="2.60.120.260">
    <property type="entry name" value="Galactose-binding domain-like"/>
    <property type="match status" value="1"/>
</dbReference>
<evidence type="ECO:0000256" key="2">
    <source>
        <dbReference type="ARBA" id="ARBA00006285"/>
    </source>
</evidence>
<dbReference type="EMBL" id="CP090145">
    <property type="protein sequence ID" value="UOX32483.1"/>
    <property type="molecule type" value="Genomic_DNA"/>
</dbReference>
<protein>
    <recommendedName>
        <fullName evidence="3">beta-N-acetylhexosaminidase</fullName>
        <ecNumber evidence="3">3.2.1.52</ecNumber>
    </recommendedName>
</protein>
<dbReference type="Pfam" id="PF02838">
    <property type="entry name" value="Glyco_hydro_20b"/>
    <property type="match status" value="1"/>
</dbReference>
<dbReference type="Pfam" id="PF13287">
    <property type="entry name" value="Fn3_assoc"/>
    <property type="match status" value="1"/>
</dbReference>
<dbReference type="SUPFAM" id="SSF51445">
    <property type="entry name" value="(Trans)glycosidases"/>
    <property type="match status" value="1"/>
</dbReference>
<feature type="domain" description="Beta-hexosaminidase bacterial type N-terminal" evidence="8">
    <location>
        <begin position="24"/>
        <end position="148"/>
    </location>
</feature>
<dbReference type="InterPro" id="IPR025705">
    <property type="entry name" value="Beta_hexosaminidase_sua/sub"/>
</dbReference>
<dbReference type="Gene3D" id="3.20.20.80">
    <property type="entry name" value="Glycosidases"/>
    <property type="match status" value="1"/>
</dbReference>
<dbReference type="PANTHER" id="PTHR22600:SF57">
    <property type="entry name" value="BETA-N-ACETYLHEXOSAMINIDASE"/>
    <property type="match status" value="1"/>
</dbReference>
<evidence type="ECO:0000256" key="4">
    <source>
        <dbReference type="ARBA" id="ARBA00022801"/>
    </source>
</evidence>
<evidence type="ECO:0000259" key="6">
    <source>
        <dbReference type="Pfam" id="PF00728"/>
    </source>
</evidence>
<accession>A0ABY4HIT9</accession>
<dbReference type="PANTHER" id="PTHR22600">
    <property type="entry name" value="BETA-HEXOSAMINIDASE"/>
    <property type="match status" value="1"/>
</dbReference>
<evidence type="ECO:0000259" key="7">
    <source>
        <dbReference type="Pfam" id="PF00754"/>
    </source>
</evidence>
<keyword evidence="10" id="KW-1185">Reference proteome</keyword>
<dbReference type="PRINTS" id="PR00738">
    <property type="entry name" value="GLHYDRLASE20"/>
</dbReference>
<evidence type="ECO:0000256" key="5">
    <source>
        <dbReference type="ARBA" id="ARBA00023295"/>
    </source>
</evidence>
<dbReference type="InterPro" id="IPR026876">
    <property type="entry name" value="Fn3_assoc_repeat"/>
</dbReference>
<evidence type="ECO:0000259" key="8">
    <source>
        <dbReference type="Pfam" id="PF02838"/>
    </source>
</evidence>
<dbReference type="InterPro" id="IPR015883">
    <property type="entry name" value="Glyco_hydro_20_cat"/>
</dbReference>
<dbReference type="InterPro" id="IPR029018">
    <property type="entry name" value="Hex-like_dom2"/>
</dbReference>
<gene>
    <name evidence="9" type="ORF">LXD69_10515</name>
</gene>
<dbReference type="Proteomes" id="UP000830454">
    <property type="component" value="Chromosome"/>
</dbReference>
<dbReference type="EC" id="3.2.1.52" evidence="3"/>
<reference evidence="9" key="2">
    <citation type="submission" date="2022-04" db="EMBL/GenBank/DDBJ databases">
        <title>Complete Genome Sequence of Flavobacterium sediminilitoris YSM-43, Isolated from a Tidal Sediment.</title>
        <authorList>
            <person name="Lee P.A."/>
        </authorList>
    </citation>
    <scope>NUCLEOTIDE SEQUENCE</scope>
    <source>
        <strain evidence="9">YSM-43</strain>
    </source>
</reference>
<dbReference type="SUPFAM" id="SSF49785">
    <property type="entry name" value="Galactose-binding domain-like"/>
    <property type="match status" value="1"/>
</dbReference>
<comment type="similarity">
    <text evidence="2">Belongs to the glycosyl hydrolase 20 family.</text>
</comment>
<reference evidence="9" key="1">
    <citation type="submission" date="2021-12" db="EMBL/GenBank/DDBJ databases">
        <authorList>
            <person name="Cha I.-T."/>
            <person name="Lee K.-E."/>
            <person name="Park S.-J."/>
        </authorList>
    </citation>
    <scope>NUCLEOTIDE SEQUENCE</scope>
    <source>
        <strain evidence="9">YSM-43</strain>
    </source>
</reference>